<protein>
    <submittedName>
        <fullName evidence="1">Uncharacterized protein</fullName>
    </submittedName>
</protein>
<sequence length="74" mass="8589">MFALQMELEYLVSHPVVMNTRIELRKQIPARTFNLQATMDRVISLLGFVITPHHGGEELMSFMAKKEKQKLFVV</sequence>
<proteinExistence type="predicted"/>
<gene>
    <name evidence="1" type="ORF">C5167_042996</name>
</gene>
<evidence type="ECO:0000313" key="2">
    <source>
        <dbReference type="Proteomes" id="UP000316621"/>
    </source>
</evidence>
<organism evidence="1 2">
    <name type="scientific">Papaver somniferum</name>
    <name type="common">Opium poppy</name>
    <dbReference type="NCBI Taxonomy" id="3469"/>
    <lineage>
        <taxon>Eukaryota</taxon>
        <taxon>Viridiplantae</taxon>
        <taxon>Streptophyta</taxon>
        <taxon>Embryophyta</taxon>
        <taxon>Tracheophyta</taxon>
        <taxon>Spermatophyta</taxon>
        <taxon>Magnoliopsida</taxon>
        <taxon>Ranunculales</taxon>
        <taxon>Papaveraceae</taxon>
        <taxon>Papaveroideae</taxon>
        <taxon>Papaver</taxon>
    </lineage>
</organism>
<evidence type="ECO:0000313" key="1">
    <source>
        <dbReference type="EMBL" id="RZC80415.1"/>
    </source>
</evidence>
<dbReference type="Proteomes" id="UP000316621">
    <property type="component" value="Chromosome 10"/>
</dbReference>
<keyword evidence="2" id="KW-1185">Reference proteome</keyword>
<dbReference type="AlphaFoldDB" id="A0A4Y7L899"/>
<name>A0A4Y7L899_PAPSO</name>
<accession>A0A4Y7L899</accession>
<dbReference type="Gramene" id="RZC80415">
    <property type="protein sequence ID" value="RZC80415"/>
    <property type="gene ID" value="C5167_042996"/>
</dbReference>
<dbReference type="EMBL" id="CM010724">
    <property type="protein sequence ID" value="RZC80415.1"/>
    <property type="molecule type" value="Genomic_DNA"/>
</dbReference>
<reference evidence="1 2" key="1">
    <citation type="journal article" date="2018" name="Science">
        <title>The opium poppy genome and morphinan production.</title>
        <authorList>
            <person name="Guo L."/>
            <person name="Winzer T."/>
            <person name="Yang X."/>
            <person name="Li Y."/>
            <person name="Ning Z."/>
            <person name="He Z."/>
            <person name="Teodor R."/>
            <person name="Lu Y."/>
            <person name="Bowser T.A."/>
            <person name="Graham I.A."/>
            <person name="Ye K."/>
        </authorList>
    </citation>
    <scope>NUCLEOTIDE SEQUENCE [LARGE SCALE GENOMIC DNA]</scope>
    <source>
        <strain evidence="2">cv. HN1</strain>
        <tissue evidence="1">Leaves</tissue>
    </source>
</reference>